<dbReference type="AlphaFoldDB" id="A0A2L1UAK3"/>
<evidence type="ECO:0000259" key="1">
    <source>
        <dbReference type="SMART" id="SM00507"/>
    </source>
</evidence>
<dbReference type="GO" id="GO:0008270">
    <property type="term" value="F:zinc ion binding"/>
    <property type="evidence" value="ECO:0007669"/>
    <property type="project" value="InterPro"/>
</dbReference>
<accession>A0A2L1UAK3</accession>
<keyword evidence="2" id="KW-0378">Hydrolase</keyword>
<keyword evidence="2" id="KW-0255">Endonuclease</keyword>
<dbReference type="SMART" id="SM00507">
    <property type="entry name" value="HNHc"/>
    <property type="match status" value="1"/>
</dbReference>
<sequence>MADIKWRITKNYNQNITPFTKEGKKIIHKELHLDIRREISKLMKSSLHGYSVEYMDNRISRYSMKMGKCEITGVFLYAEDVHCHHYQPMKNGGSDKFSNLRILHRDVHRLIHSTNNKTIGELKTRLNLSPEMLKTVNLYRKKCNLELIDTLD</sequence>
<feature type="domain" description="HNH nuclease" evidence="1">
    <location>
        <begin position="58"/>
        <end position="109"/>
    </location>
</feature>
<dbReference type="CDD" id="cd00085">
    <property type="entry name" value="HNHc"/>
    <property type="match status" value="1"/>
</dbReference>
<keyword evidence="2" id="KW-0540">Nuclease</keyword>
<dbReference type="Proteomes" id="UP000239833">
    <property type="component" value="Chromosome"/>
</dbReference>
<dbReference type="GO" id="GO:0004519">
    <property type="term" value="F:endonuclease activity"/>
    <property type="evidence" value="ECO:0007669"/>
    <property type="project" value="UniProtKB-KW"/>
</dbReference>
<gene>
    <name evidence="2" type="ORF">ERICIII_00915</name>
</gene>
<dbReference type="Pfam" id="PF01844">
    <property type="entry name" value="HNH"/>
    <property type="match status" value="1"/>
</dbReference>
<organism evidence="2 3">
    <name type="scientific">Paenibacillus larvae subsp. larvae</name>
    <dbReference type="NCBI Taxonomy" id="147375"/>
    <lineage>
        <taxon>Bacteria</taxon>
        <taxon>Bacillati</taxon>
        <taxon>Bacillota</taxon>
        <taxon>Bacilli</taxon>
        <taxon>Bacillales</taxon>
        <taxon>Paenibacillaceae</taxon>
        <taxon>Paenibacillus</taxon>
    </lineage>
</organism>
<evidence type="ECO:0000313" key="2">
    <source>
        <dbReference type="EMBL" id="AVF25120.1"/>
    </source>
</evidence>
<dbReference type="GO" id="GO:0003676">
    <property type="term" value="F:nucleic acid binding"/>
    <property type="evidence" value="ECO:0007669"/>
    <property type="project" value="InterPro"/>
</dbReference>
<name>A0A2L1UAK3_9BACL</name>
<protein>
    <submittedName>
        <fullName evidence="2">HNH endonuclease</fullName>
    </submittedName>
</protein>
<dbReference type="Gene3D" id="1.10.30.50">
    <property type="match status" value="1"/>
</dbReference>
<evidence type="ECO:0000313" key="3">
    <source>
        <dbReference type="Proteomes" id="UP000239833"/>
    </source>
</evidence>
<proteinExistence type="predicted"/>
<reference evidence="3" key="1">
    <citation type="submission" date="2017-02" db="EMBL/GenBank/DDBJ databases">
        <title>Delineation of Paenibacillus larvae strains originating from foulbrood outbreaks.</title>
        <authorList>
            <person name="Beims H."/>
            <person name="Bunk B."/>
            <person name="Sproeer C."/>
            <person name="Mohr K.I."/>
            <person name="Pradella S."/>
            <person name="Guenther G."/>
            <person name="Rohde M."/>
            <person name="von der Ohe W."/>
            <person name="Steinert M."/>
        </authorList>
    </citation>
    <scope>NUCLEOTIDE SEQUENCE [LARGE SCALE GENOMIC DNA]</scope>
    <source>
        <strain evidence="3">Eric_III</strain>
    </source>
</reference>
<dbReference type="EMBL" id="CP019655">
    <property type="protein sequence ID" value="AVF25120.1"/>
    <property type="molecule type" value="Genomic_DNA"/>
</dbReference>
<dbReference type="InterPro" id="IPR002711">
    <property type="entry name" value="HNH"/>
</dbReference>
<dbReference type="InterPro" id="IPR003615">
    <property type="entry name" value="HNH_nuc"/>
</dbReference>